<evidence type="ECO:0000256" key="3">
    <source>
        <dbReference type="ARBA" id="ARBA00022692"/>
    </source>
</evidence>
<dbReference type="GO" id="GO:0005254">
    <property type="term" value="F:chloride channel activity"/>
    <property type="evidence" value="ECO:0007669"/>
    <property type="project" value="InterPro"/>
</dbReference>
<comment type="subcellular location">
    <subcellularLocation>
        <location evidence="1">Membrane</location>
        <topology evidence="1">Multi-pass membrane protein</topology>
    </subcellularLocation>
</comment>
<feature type="region of interest" description="Disordered" evidence="7">
    <location>
        <begin position="2210"/>
        <end position="2268"/>
    </location>
</feature>
<feature type="transmembrane region" description="Helical" evidence="8">
    <location>
        <begin position="266"/>
        <end position="283"/>
    </location>
</feature>
<keyword evidence="6 8" id="KW-0472">Membrane</keyword>
<keyword evidence="5" id="KW-0406">Ion transport</keyword>
<dbReference type="Pfam" id="PF25539">
    <property type="entry name" value="Bestrophin_2"/>
    <property type="match status" value="1"/>
</dbReference>
<evidence type="ECO:0000256" key="5">
    <source>
        <dbReference type="ARBA" id="ARBA00023065"/>
    </source>
</evidence>
<keyword evidence="2" id="KW-0813">Transport</keyword>
<feature type="region of interest" description="Disordered" evidence="7">
    <location>
        <begin position="2282"/>
        <end position="2325"/>
    </location>
</feature>
<feature type="compositionally biased region" description="Polar residues" evidence="7">
    <location>
        <begin position="1275"/>
        <end position="1288"/>
    </location>
</feature>
<feature type="compositionally biased region" description="Low complexity" evidence="7">
    <location>
        <begin position="2148"/>
        <end position="2161"/>
    </location>
</feature>
<keyword evidence="4 8" id="KW-1133">Transmembrane helix</keyword>
<dbReference type="PANTHER" id="PTHR33281">
    <property type="entry name" value="UPF0187 PROTEIN YNEE"/>
    <property type="match status" value="1"/>
</dbReference>
<accession>A0A1Q9C638</accession>
<feature type="region of interest" description="Disordered" evidence="7">
    <location>
        <begin position="1194"/>
        <end position="1241"/>
    </location>
</feature>
<evidence type="ECO:0000313" key="10">
    <source>
        <dbReference type="Proteomes" id="UP000186817"/>
    </source>
</evidence>
<dbReference type="PANTHER" id="PTHR33281:SF20">
    <property type="match status" value="1"/>
</dbReference>
<evidence type="ECO:0000256" key="2">
    <source>
        <dbReference type="ARBA" id="ARBA00022448"/>
    </source>
</evidence>
<feature type="compositionally biased region" description="Acidic residues" evidence="7">
    <location>
        <begin position="1324"/>
        <end position="1333"/>
    </location>
</feature>
<evidence type="ECO:0000313" key="9">
    <source>
        <dbReference type="EMBL" id="OLP78392.1"/>
    </source>
</evidence>
<dbReference type="Proteomes" id="UP000186817">
    <property type="component" value="Unassembled WGS sequence"/>
</dbReference>
<protein>
    <submittedName>
        <fullName evidence="9">UPF0187 protein</fullName>
    </submittedName>
</protein>
<comment type="caution">
    <text evidence="9">The sequence shown here is derived from an EMBL/GenBank/DDBJ whole genome shotgun (WGS) entry which is preliminary data.</text>
</comment>
<name>A0A1Q9C638_SYMMI</name>
<dbReference type="GO" id="GO:0016020">
    <property type="term" value="C:membrane"/>
    <property type="evidence" value="ECO:0007669"/>
    <property type="project" value="UniProtKB-SubCell"/>
</dbReference>
<gene>
    <name evidence="9" type="ORF">AK812_SmicGene41435</name>
</gene>
<feature type="region of interest" description="Disordered" evidence="7">
    <location>
        <begin position="2126"/>
        <end position="2161"/>
    </location>
</feature>
<keyword evidence="10" id="KW-1185">Reference proteome</keyword>
<proteinExistence type="predicted"/>
<organism evidence="9 10">
    <name type="scientific">Symbiodinium microadriaticum</name>
    <name type="common">Dinoflagellate</name>
    <name type="synonym">Zooxanthella microadriatica</name>
    <dbReference type="NCBI Taxonomy" id="2951"/>
    <lineage>
        <taxon>Eukaryota</taxon>
        <taxon>Sar</taxon>
        <taxon>Alveolata</taxon>
        <taxon>Dinophyceae</taxon>
        <taxon>Suessiales</taxon>
        <taxon>Symbiodiniaceae</taxon>
        <taxon>Symbiodinium</taxon>
    </lineage>
</organism>
<reference evidence="9 10" key="1">
    <citation type="submission" date="2016-02" db="EMBL/GenBank/DDBJ databases">
        <title>Genome analysis of coral dinoflagellate symbionts highlights evolutionary adaptations to a symbiotic lifestyle.</title>
        <authorList>
            <person name="Aranda M."/>
            <person name="Li Y."/>
            <person name="Liew Y.J."/>
            <person name="Baumgarten S."/>
            <person name="Simakov O."/>
            <person name="Wilson M."/>
            <person name="Piel J."/>
            <person name="Ashoor H."/>
            <person name="Bougouffa S."/>
            <person name="Bajic V.B."/>
            <person name="Ryu T."/>
            <person name="Ravasi T."/>
            <person name="Bayer T."/>
            <person name="Micklem G."/>
            <person name="Kim H."/>
            <person name="Bhak J."/>
            <person name="Lajeunesse T.C."/>
            <person name="Voolstra C.R."/>
        </authorList>
    </citation>
    <scope>NUCLEOTIDE SEQUENCE [LARGE SCALE GENOMIC DNA]</scope>
    <source>
        <strain evidence="9 10">CCMP2467</strain>
    </source>
</reference>
<feature type="compositionally biased region" description="Basic and acidic residues" evidence="7">
    <location>
        <begin position="1205"/>
        <end position="1218"/>
    </location>
</feature>
<feature type="compositionally biased region" description="Low complexity" evidence="7">
    <location>
        <begin position="2256"/>
        <end position="2268"/>
    </location>
</feature>
<feature type="transmembrane region" description="Helical" evidence="8">
    <location>
        <begin position="234"/>
        <end position="254"/>
    </location>
</feature>
<evidence type="ECO:0000256" key="1">
    <source>
        <dbReference type="ARBA" id="ARBA00004141"/>
    </source>
</evidence>
<evidence type="ECO:0000256" key="7">
    <source>
        <dbReference type="SAM" id="MobiDB-lite"/>
    </source>
</evidence>
<feature type="compositionally biased region" description="Polar residues" evidence="7">
    <location>
        <begin position="2299"/>
        <end position="2321"/>
    </location>
</feature>
<dbReference type="InterPro" id="IPR044669">
    <property type="entry name" value="YneE/VCCN1/2-like"/>
</dbReference>
<feature type="region of interest" description="Disordered" evidence="7">
    <location>
        <begin position="2361"/>
        <end position="2383"/>
    </location>
</feature>
<evidence type="ECO:0000256" key="8">
    <source>
        <dbReference type="SAM" id="Phobius"/>
    </source>
</evidence>
<feature type="compositionally biased region" description="Low complexity" evidence="7">
    <location>
        <begin position="2132"/>
        <end position="2141"/>
    </location>
</feature>
<dbReference type="EMBL" id="LSRX01001619">
    <property type="protein sequence ID" value="OLP78392.1"/>
    <property type="molecule type" value="Genomic_DNA"/>
</dbReference>
<feature type="compositionally biased region" description="Polar residues" evidence="7">
    <location>
        <begin position="2361"/>
        <end position="2376"/>
    </location>
</feature>
<evidence type="ECO:0000256" key="6">
    <source>
        <dbReference type="ARBA" id="ARBA00023136"/>
    </source>
</evidence>
<evidence type="ECO:0000256" key="4">
    <source>
        <dbReference type="ARBA" id="ARBA00022989"/>
    </source>
</evidence>
<feature type="region of interest" description="Disordered" evidence="7">
    <location>
        <begin position="1269"/>
        <end position="1333"/>
    </location>
</feature>
<dbReference type="OrthoDB" id="1368at2759"/>
<keyword evidence="3 8" id="KW-0812">Transmembrane</keyword>
<feature type="compositionally biased region" description="Basic and acidic residues" evidence="7">
    <location>
        <begin position="1309"/>
        <end position="1322"/>
    </location>
</feature>
<sequence length="2447" mass="271471">MVLSFSRLKSRVSLSALFHLNGSVFPFATKVALPCALVAFLFKYGDVHEWPVLTDILSHTEMDATVYNAFSTLLGILVVFRTGQAYDRFWDGSTLTHQMRGDWFDAASSIISFTRTSKADARKLWEFRQIVVRLFSMLHALSLAELEDDDDEDDDRWAHRLRLIDGTGIDVTSLKALKKAECKVELVFHWIQSIFVCSIDCGIMSAPSPVLTRAYSELASGMVKFHDCLKIARIAVPFPYSQATLMLLVIHWIVTPFVMVLGTQTPAVSCVITFITVFILWSLHSIAIELENPFGADANDLDVHDMQHDMNNRLLLLLDPISAQLPRLSGQHVQDHECLLDMERERVMPAFDTLWKNLASEVEQGADIKRGRRSLIQLRRGSFVAKKSSSQVSLTEYQKRVQDAARPFWPQGPCHLHLDDKFFLSVYIVPKYEQKHWSLSDVLEVLYPTMDRSKRRTKLQNAMEDIKACHEMLWPGVKVPSVEKVDVCSNDGWHNLISTSLMLSVLTWALTAPKRSPESRKTAAEVLAALLKYVCRSAAPVSVQWVAVKPDGAGHTLRGSVSGTFVLEGLLSKDMSDAVSLAWDSDFMEPSKPYPSSPRKAPSIVEFILWSLEPMPLNNKHETLKRNKALLATQARILLTQLALALDTVSLAKLFQPEGDDGIGIGRFEIMHSLGAKRRRLTTLAVNSVAAQAAQRLYDGKDRWASNAIAAVNQSSRLKVTQLAYKVCDVAARQRSTEKLSREQAPVMRIMVLLLALWEASLFPILHMQYVIVMHRGLYRRDGYGCRDEDLKIGVLRDLLEEHYVVVPLYVSPSDIGHDGSRRPRVYVYCSHRSTGRYLFDVHEAYNRVCLKLKKYIRTRPRDYMVATMREVQLEALRWADKRHQGLPRDINDLSCLLTKREREQKQLYEEAYETRYGRWMVPKERLAWADGFVVGEVPRRYEKAACLDALKAEHERLSRPLDVLQYTGQQAKQHVRQLLSEGAQSAPAATAATPAAAPAAAPVAGSAPPVESTALVPYSELDGEPLPEEEEVDPGFSVRYHEGLWQVVKYGSDGEEMSCHTLPPLSPTSQGYWEVVLTENGWYVWQGGDHEGIPCDEFFADAGGSAATSGGAGDVLTPSPLPGMRLPPEEDEEEEEEEFEVVYPNIVDEPDGGQILVTESFSIPLPGPGRWVLLQHPMTGEWFVDDEQKSVNVKPAYGRRPSKYTKDSTIHSGKDTAETAASKAHPIDKQGSGSHPRRGPRFMQKVQLMLVSMKIRFHGFPLLVQELAGPPGPDSTTSVGAAGSQTSDKGEGQGGAAHGTDEGDDAESEHLGPEDVPRPMEDSPNECDAGSDGDAEALAEYILSADPDHEEEIRAIFEDQMSDAVYATLQVVEQVLRVMADTSLKNFRVSEQYLAELLGPLDPPRLRSLELPPLAERWTLKIVSQMQTVADEEARQWRAFNLMFSVLAMRGTLMKGVACVNYGAGPWKSACRRITIRQSAERLMRECDETYLSGLNERINFDRRREGRGGKESEGGRGKQHKAKTKAWFGVLTCFEMLDHEWSILEDVMSMANGTHELDSAAGQQEALGGVSEQRWGDLGGEPEEAAAAVADELDDPNTRAQFQLLRQRYGDTDRMVEAFLHDHEHHLRIRILTLAGNPLHREYARSLRVHQDGVMAKLHFQAERSNGGWFKTVRELAALLQDPHVLQSLDMRSHDEDNEPLPRDDPSVQQDVTISQYLMDFIIQLASARCWSQMHHSVCLPHAYVRVFCMEDRDLDHSQHFLRSLAMKLGHVDKAQRQFQHGEEKKLVNELTASLGTFEWVLTREILVEGEQASWELRNPQVRAHAWSIFASSVETKSSCENPFGWLRDSVDRQGRTDVIADPTKMMYLTCCPYARKFHEMPFENVTKQRIKGGLDMEALKSVWAGCLLVLGHVYLNLDTDSYVLSLGFLKYCVLALRLTKKVLHGAAYFFVNMTGDSKLPTMVFNVRPGRDSTWRHVPCEVVPPICACASAVCLKQKGTVVEGLLPSALMTKVFLTKPQLEKCLQSEGIPFPAAGPKGRVLKRDIAQALVDHVLADRPEDVRARVLNRLARDSAPEPDEDDMEDCPIEILQVINEMDRDNKDHFEGVLKQAAGLLVRRVQAETERNAQRRAGQQQPRGAAGGGAAEAPAHQAAAAEPAAANAAEAAAPAAGAANAAEAAAPDAGAAANAPDADALRQAYLTMQVLSSPENAKKPHWPGIMGRILSSGGSKRTGSRDGSRTGSDASLPTPAKVTSKSTLSPSSASGTEVMLDCLSSGQLESVMESDAERDQACGPVASNSLSRPSSRGNLRSEGSSKATKWQVPLDSALEDSEGQGRSAVLQQPQACEQHLHIASSHSGMSFTARSPASEPNSKNDTEGYTPLRGDHFLEMAGFVEIIEHVSPTTKALLEGSASARCADVTFHFETESSSCKRLGNAWFAYAVGR</sequence>